<protein>
    <submittedName>
        <fullName evidence="1">Uncharacterized protein</fullName>
    </submittedName>
</protein>
<proteinExistence type="predicted"/>
<organism evidence="1 2">
    <name type="scientific">Phlebia brevispora</name>
    <dbReference type="NCBI Taxonomy" id="194682"/>
    <lineage>
        <taxon>Eukaryota</taxon>
        <taxon>Fungi</taxon>
        <taxon>Dikarya</taxon>
        <taxon>Basidiomycota</taxon>
        <taxon>Agaricomycotina</taxon>
        <taxon>Agaricomycetes</taxon>
        <taxon>Polyporales</taxon>
        <taxon>Meruliaceae</taxon>
        <taxon>Phlebia</taxon>
    </lineage>
</organism>
<keyword evidence="2" id="KW-1185">Reference proteome</keyword>
<dbReference type="EMBL" id="JANHOG010002825">
    <property type="protein sequence ID" value="KAJ3519599.1"/>
    <property type="molecule type" value="Genomic_DNA"/>
</dbReference>
<gene>
    <name evidence="1" type="ORF">NM688_g9277</name>
</gene>
<name>A0ACC1RKX9_9APHY</name>
<evidence type="ECO:0000313" key="1">
    <source>
        <dbReference type="EMBL" id="KAJ3519599.1"/>
    </source>
</evidence>
<comment type="caution">
    <text evidence="1">The sequence shown here is derived from an EMBL/GenBank/DDBJ whole genome shotgun (WGS) entry which is preliminary data.</text>
</comment>
<evidence type="ECO:0000313" key="2">
    <source>
        <dbReference type="Proteomes" id="UP001148662"/>
    </source>
</evidence>
<sequence>MLETPLALKLVFGFSEEYRGPRETLPARMDDSGEYRPRLFNLSSMLKMARVLRASASLGAASSSLSLKTPGDDVGLGEDEAGCAVLDYDLPGGDDAGKHTGANLASIFFTVLEEYGITHKVRPDMIARGAAYCTNTHIGWSNNDTKMKELQRLLAAKGVPFYHEQKFAFPISSTSLRSLEKDMDYGNDARVPSNYTVQPSPQASSTAPPADSTYQSAPTAAPLTPEQLEVEHRRHVDEEIAKYVADGTLADAELQDFDLCRYWQANRYKYPTLFRIALDVMSVQASAVPCERVISASKETLTARRTSIWRP</sequence>
<reference evidence="1" key="1">
    <citation type="submission" date="2022-07" db="EMBL/GenBank/DDBJ databases">
        <title>Genome Sequence of Phlebia brevispora.</title>
        <authorList>
            <person name="Buettner E."/>
        </authorList>
    </citation>
    <scope>NUCLEOTIDE SEQUENCE</scope>
    <source>
        <strain evidence="1">MPL23</strain>
    </source>
</reference>
<dbReference type="Proteomes" id="UP001148662">
    <property type="component" value="Unassembled WGS sequence"/>
</dbReference>
<accession>A0ACC1RKX9</accession>